<evidence type="ECO:0000256" key="1">
    <source>
        <dbReference type="SAM" id="MobiDB-lite"/>
    </source>
</evidence>
<dbReference type="InterPro" id="IPR023394">
    <property type="entry name" value="Sec7_C_sf"/>
</dbReference>
<dbReference type="SUPFAM" id="SSF48425">
    <property type="entry name" value="Sec7 domain"/>
    <property type="match status" value="1"/>
</dbReference>
<feature type="region of interest" description="Disordered" evidence="1">
    <location>
        <begin position="817"/>
        <end position="967"/>
    </location>
</feature>
<evidence type="ECO:0000259" key="2">
    <source>
        <dbReference type="PROSITE" id="PS50003"/>
    </source>
</evidence>
<evidence type="ECO:0008006" key="6">
    <source>
        <dbReference type="Google" id="ProtNLM"/>
    </source>
</evidence>
<gene>
    <name evidence="4" type="ORF">LY90DRAFT_665288</name>
</gene>
<feature type="region of interest" description="Disordered" evidence="1">
    <location>
        <begin position="1047"/>
        <end position="1076"/>
    </location>
</feature>
<dbReference type="SMART" id="SM00222">
    <property type="entry name" value="Sec7"/>
    <property type="match status" value="1"/>
</dbReference>
<dbReference type="PANTHER" id="PTHR10663">
    <property type="entry name" value="GUANYL-NUCLEOTIDE EXCHANGE FACTOR"/>
    <property type="match status" value="1"/>
</dbReference>
<organism evidence="4 5">
    <name type="scientific">Neocallimastix californiae</name>
    <dbReference type="NCBI Taxonomy" id="1754190"/>
    <lineage>
        <taxon>Eukaryota</taxon>
        <taxon>Fungi</taxon>
        <taxon>Fungi incertae sedis</taxon>
        <taxon>Chytridiomycota</taxon>
        <taxon>Chytridiomycota incertae sedis</taxon>
        <taxon>Neocallimastigomycetes</taxon>
        <taxon>Neocallimastigales</taxon>
        <taxon>Neocallimastigaceae</taxon>
        <taxon>Neocallimastix</taxon>
    </lineage>
</organism>
<dbReference type="InterPro" id="IPR035999">
    <property type="entry name" value="Sec7_dom_sf"/>
</dbReference>
<feature type="region of interest" description="Disordered" evidence="1">
    <location>
        <begin position="114"/>
        <end position="156"/>
    </location>
</feature>
<dbReference type="PROSITE" id="PS50003">
    <property type="entry name" value="PH_DOMAIN"/>
    <property type="match status" value="1"/>
</dbReference>
<dbReference type="PROSITE" id="PS50190">
    <property type="entry name" value="SEC7"/>
    <property type="match status" value="1"/>
</dbReference>
<evidence type="ECO:0000259" key="3">
    <source>
        <dbReference type="PROSITE" id="PS50190"/>
    </source>
</evidence>
<keyword evidence="5" id="KW-1185">Reference proteome</keyword>
<feature type="region of interest" description="Disordered" evidence="1">
    <location>
        <begin position="1258"/>
        <end position="1282"/>
    </location>
</feature>
<dbReference type="SMART" id="SM00233">
    <property type="entry name" value="PH"/>
    <property type="match status" value="1"/>
</dbReference>
<feature type="region of interest" description="Disordered" evidence="1">
    <location>
        <begin position="775"/>
        <end position="796"/>
    </location>
</feature>
<feature type="compositionally biased region" description="Low complexity" evidence="1">
    <location>
        <begin position="1047"/>
        <end position="1074"/>
    </location>
</feature>
<feature type="compositionally biased region" description="Low complexity" evidence="1">
    <location>
        <begin position="1258"/>
        <end position="1281"/>
    </location>
</feature>
<dbReference type="InterPro" id="IPR000904">
    <property type="entry name" value="Sec7_dom"/>
</dbReference>
<dbReference type="Proteomes" id="UP000193920">
    <property type="component" value="Unassembled WGS sequence"/>
</dbReference>
<dbReference type="STRING" id="1754190.A0A1Y2F0V5"/>
<feature type="region of interest" description="Disordered" evidence="1">
    <location>
        <begin position="400"/>
        <end position="434"/>
    </location>
</feature>
<dbReference type="Gene3D" id="1.10.1000.11">
    <property type="entry name" value="Arf Nucleotide-binding Site Opener,domain 2"/>
    <property type="match status" value="1"/>
</dbReference>
<dbReference type="Gene3D" id="2.30.29.30">
    <property type="entry name" value="Pleckstrin-homology domain (PH domain)/Phosphotyrosine-binding domain (PTB)"/>
    <property type="match status" value="1"/>
</dbReference>
<sequence length="1371" mass="155605">MKKNSSDVSKQKKPSKGFFSKLWKSKDDKKKTSKSVDNLSELTNNNFKKEFNGINENQNDPKKAKSLDILNDNIEVKESESPNNFKKAKSLDILNCNIEVEDIKLLSTNVQSSYDNNTNDDNTNDDKASSDSFSQDNGSFHTSLEYTEDPLKKSDTMKSDYKDAKTFTIKDALKDIEENSDESTNENDNSYGKSKLEVIEESENKLENEKDNSHRKSGLTLLINNKALKLEKDGLTPAEFAKKLFDLEDPEYEGKPIILILTETDPYHIELLKCFMDNFDFSNVEIDEALRTLCKKVVITGETQQIDRLLAQFSKHYFESNPHRQDLFINEDVTHSIVYSLVLLNTDLHIVYNDNPNKKMTKKEFLKNTMTLLESMTDEPFSSSQKIKSANIPNLNRRSFFASPSSSSPQPFASMTLPRNFTTESPESKQKRWKKQMEQLLGDLYNSIRTKKIIQKAIPKETETTSSQSLDVPSSSNSINSADPSKAQTLFGNDKSNSSTFSSMKSLIGKSGNRKVKDKNNYLSTPILNSDAASYNSASDLSYSNRSCDRLSMVSKSNNGLGNNRGNAIIVQKGALNRKHYTEQGRQRAKDKRWVKAHCALFIDQSGSANGICELRIWIENSSSKKKNSANRDIEDIFEIAAGEPDIESQNIPYYQSNYQEALPINHSVTNIIKTYNSISVIRKNVFSLRLSSGSTYLFEAASEDIMNEWVNVLNYWAARKSKEPLRGAVGNMEYGWSQVEKIEKPKTFTEEEIHEPIPVFDVIDNNFDAESIKSYSSSNHDNISRTNSIRSGYSSNKNDISNKDLILTPIQDSFNNIKEERPTRSFTIGRFESTSRSTSRNSDLRSTARSISLNREDNGTSGSKSNSNIIRMKEQFDPLVNSDNNSTKLNNEKHINETEKNINEDKEKDKKSLNSNDENPESLLNNSSIKGNQDSQEKIKIENKFQNNNNENNNNPKILDPSNINSNSNTNLTLEAIKAEDRNLLHRRILSEPQLKVKKGEDKNSSTKRSQSLNHCLSNTNITKSENNVTTITPINITPINKTPINKTPTNITSNCTTPNNTTHNGTTPNNTTIASPESIRSKLEKESVIEEEQTNTPYVLPSVRQYRSRVASKHQSLMPDKLLNAQKLSIQPGGTLTIKKKIKKLRISDWTQPGVGYLLSVLPLEQQFESMKHQYLITERELEEHKEIKQPMEDLYVFQSTAYQKACNNWNKKYMYLLDEKSKYGLYVNILEKQLKEDPKEEHVFPITERKSSITSYTSSHISSTSSLGPSSTSKKPSLNGELATLPEKKEKASQEEIQSILAKKRQQQLDMMRKTANDLSIDSGKLEKSFALPEINIGTSLFDDDEYEKEMEELALEQERILNMNNRD</sequence>
<dbReference type="Pfam" id="PF15410">
    <property type="entry name" value="PH_9"/>
    <property type="match status" value="1"/>
</dbReference>
<feature type="compositionally biased region" description="Polar residues" evidence="1">
    <location>
        <begin position="486"/>
        <end position="495"/>
    </location>
</feature>
<feature type="region of interest" description="Disordered" evidence="1">
    <location>
        <begin position="459"/>
        <end position="519"/>
    </location>
</feature>
<feature type="compositionally biased region" description="Polar residues" evidence="1">
    <location>
        <begin position="914"/>
        <end position="935"/>
    </location>
</feature>
<dbReference type="GO" id="GO:0032012">
    <property type="term" value="P:regulation of ARF protein signal transduction"/>
    <property type="evidence" value="ECO:0007669"/>
    <property type="project" value="InterPro"/>
</dbReference>
<feature type="region of interest" description="Disordered" evidence="1">
    <location>
        <begin position="1"/>
        <end position="37"/>
    </location>
</feature>
<comment type="caution">
    <text evidence="4">The sequence shown here is derived from an EMBL/GenBank/DDBJ whole genome shotgun (WGS) entry which is preliminary data.</text>
</comment>
<name>A0A1Y2F0V5_9FUNG</name>
<feature type="compositionally biased region" description="Polar residues" evidence="1">
    <location>
        <begin position="833"/>
        <end position="870"/>
    </location>
</feature>
<proteinExistence type="predicted"/>
<feature type="domain" description="PH" evidence="2">
    <location>
        <begin position="569"/>
        <end position="719"/>
    </location>
</feature>
<dbReference type="EMBL" id="MCOG01000019">
    <property type="protein sequence ID" value="ORY77512.1"/>
    <property type="molecule type" value="Genomic_DNA"/>
</dbReference>
<feature type="compositionally biased region" description="Low complexity" evidence="1">
    <location>
        <begin position="400"/>
        <end position="414"/>
    </location>
</feature>
<feature type="domain" description="SEC7" evidence="3">
    <location>
        <begin position="212"/>
        <end position="407"/>
    </location>
</feature>
<protein>
    <recommendedName>
        <fullName evidence="6">SEC7 domain-containing protein</fullName>
    </recommendedName>
</protein>
<dbReference type="OrthoDB" id="2157641at2759"/>
<dbReference type="InterPro" id="IPR011993">
    <property type="entry name" value="PH-like_dom_sf"/>
</dbReference>
<feature type="region of interest" description="Disordered" evidence="1">
    <location>
        <begin position="996"/>
        <end position="1015"/>
    </location>
</feature>
<dbReference type="GO" id="GO:0005085">
    <property type="term" value="F:guanyl-nucleotide exchange factor activity"/>
    <property type="evidence" value="ECO:0007669"/>
    <property type="project" value="InterPro"/>
</dbReference>
<accession>A0A1Y2F0V5</accession>
<dbReference type="Pfam" id="PF01369">
    <property type="entry name" value="Sec7"/>
    <property type="match status" value="1"/>
</dbReference>
<feature type="compositionally biased region" description="Polar residues" evidence="1">
    <location>
        <begin position="130"/>
        <end position="145"/>
    </location>
</feature>
<dbReference type="PANTHER" id="PTHR10663:SF373">
    <property type="entry name" value="PH AND SEC7 DOMAIN-CONTAINING PROTEIN C11E3.11C"/>
    <property type="match status" value="1"/>
</dbReference>
<feature type="compositionally biased region" description="Basic and acidic residues" evidence="1">
    <location>
        <begin position="891"/>
        <end position="913"/>
    </location>
</feature>
<evidence type="ECO:0000313" key="5">
    <source>
        <dbReference type="Proteomes" id="UP000193920"/>
    </source>
</evidence>
<evidence type="ECO:0000313" key="4">
    <source>
        <dbReference type="EMBL" id="ORY77512.1"/>
    </source>
</evidence>
<feature type="compositionally biased region" description="Low complexity" evidence="1">
    <location>
        <begin position="469"/>
        <end position="485"/>
    </location>
</feature>
<feature type="compositionally biased region" description="Low complexity" evidence="1">
    <location>
        <begin position="496"/>
        <end position="506"/>
    </location>
</feature>
<reference evidence="4 5" key="1">
    <citation type="submission" date="2016-08" db="EMBL/GenBank/DDBJ databases">
        <title>A Parts List for Fungal Cellulosomes Revealed by Comparative Genomics.</title>
        <authorList>
            <consortium name="DOE Joint Genome Institute"/>
            <person name="Haitjema C.H."/>
            <person name="Gilmore S.P."/>
            <person name="Henske J.K."/>
            <person name="Solomon K.V."/>
            <person name="De Groot R."/>
            <person name="Kuo A."/>
            <person name="Mondo S.J."/>
            <person name="Salamov A.A."/>
            <person name="Labutti K."/>
            <person name="Zhao Z."/>
            <person name="Chiniquy J."/>
            <person name="Barry K."/>
            <person name="Brewer H.M."/>
            <person name="Purvine S.O."/>
            <person name="Wright A.T."/>
            <person name="Boxma B."/>
            <person name="Van Alen T."/>
            <person name="Hackstein J.H."/>
            <person name="Baker S.E."/>
            <person name="Grigoriev I.V."/>
            <person name="O'Malley M.A."/>
        </authorList>
    </citation>
    <scope>NUCLEOTIDE SEQUENCE [LARGE SCALE GENOMIC DNA]</scope>
    <source>
        <strain evidence="4 5">G1</strain>
    </source>
</reference>
<feature type="compositionally biased region" description="Low complexity" evidence="1">
    <location>
        <begin position="945"/>
        <end position="967"/>
    </location>
</feature>
<dbReference type="InterPro" id="IPR001849">
    <property type="entry name" value="PH_domain"/>
</dbReference>
<dbReference type="SUPFAM" id="SSF50729">
    <property type="entry name" value="PH domain-like"/>
    <property type="match status" value="1"/>
</dbReference>
<dbReference type="InterPro" id="IPR041681">
    <property type="entry name" value="PH_9"/>
</dbReference>